<dbReference type="SUPFAM" id="SSF53822">
    <property type="entry name" value="Periplasmic binding protein-like I"/>
    <property type="match status" value="1"/>
</dbReference>
<dbReference type="Proteomes" id="UP000325684">
    <property type="component" value="Unassembled WGS sequence"/>
</dbReference>
<dbReference type="InterPro" id="IPR028082">
    <property type="entry name" value="Peripla_BP_I"/>
</dbReference>
<dbReference type="PANTHER" id="PTHR47235:SF1">
    <property type="entry name" value="BLR6548 PROTEIN"/>
    <property type="match status" value="1"/>
</dbReference>
<dbReference type="CDD" id="cd06334">
    <property type="entry name" value="PBP1_ABC_ligand_binding-like"/>
    <property type="match status" value="1"/>
</dbReference>
<keyword evidence="2 3" id="KW-0732">Signal</keyword>
<gene>
    <name evidence="5" type="ORF">FEZ63_11660</name>
</gene>
<proteinExistence type="inferred from homology"/>
<evidence type="ECO:0000313" key="5">
    <source>
        <dbReference type="EMBL" id="KAB0267076.1"/>
    </source>
</evidence>
<dbReference type="OrthoDB" id="8184122at2"/>
<feature type="domain" description="Leucine-binding protein" evidence="4">
    <location>
        <begin position="28"/>
        <end position="393"/>
    </location>
</feature>
<comment type="caution">
    <text evidence="5">The sequence shown here is derived from an EMBL/GenBank/DDBJ whole genome shotgun (WGS) entry which is preliminary data.</text>
</comment>
<dbReference type="Gene3D" id="3.40.50.2300">
    <property type="match status" value="2"/>
</dbReference>
<evidence type="ECO:0000259" key="4">
    <source>
        <dbReference type="Pfam" id="PF13458"/>
    </source>
</evidence>
<reference evidence="5 6" key="1">
    <citation type="journal article" date="2019" name="Microorganisms">
        <title>Genome Insights into the Novel Species Microvirga brassicacearum, a Rapeseed Endophyte with Biotechnological Potential.</title>
        <authorList>
            <person name="Jimenez-Gomez A."/>
            <person name="Saati-Santamaria Z."/>
            <person name="Igual J.M."/>
            <person name="Rivas R."/>
            <person name="Mateos P.F."/>
            <person name="Garcia-Fraile P."/>
        </authorList>
    </citation>
    <scope>NUCLEOTIDE SEQUENCE [LARGE SCALE GENOMIC DNA]</scope>
    <source>
        <strain evidence="5 6">CDVBN77</strain>
    </source>
</reference>
<dbReference type="Pfam" id="PF13458">
    <property type="entry name" value="Peripla_BP_6"/>
    <property type="match status" value="1"/>
</dbReference>
<sequence>MSKMKSFAVGAIVCAPMLSAPAFAQDSIYVPLLTYRTGAFAGSGIHIADGMRDYLTMLNERDGGIGGVKLVLEECETGYDTKKGIECYEAVKSKNPVVMNPWSTGITLPLIPRAAVDKIPILSMAYGLSASADGQTFPWVFNPPATYWDGLSQIISYLGTKEGGLDKLKGKKIGYIFLDAGYGREPIPLLEQLAKDYGFEVKFYPIAAQDMQNQSSQWLNVRRDKPDYMVLWGWGAMNGAAVKEAARTGYPMDKFYSVWWPGDDDLRATGEPAKGFKSLNWHSADGNYKALADIKKHVVDKKLSQANPDKVGEVLYNRGVYNSMLIAEGIRNAQKVSGKKVVTGEDVRRGLETMDINADRLKEMGMEGFAQPIKLTCADHNGHLATFMQEWDGKKFVKISEPIPPMVDKVKPLLDSAAKDYAEKNAGWPKRSEACDKAS</sequence>
<evidence type="ECO:0000256" key="3">
    <source>
        <dbReference type="SAM" id="SignalP"/>
    </source>
</evidence>
<keyword evidence="6" id="KW-1185">Reference proteome</keyword>
<dbReference type="PANTHER" id="PTHR47235">
    <property type="entry name" value="BLR6548 PROTEIN"/>
    <property type="match status" value="1"/>
</dbReference>
<dbReference type="EMBL" id="VCMV01000014">
    <property type="protein sequence ID" value="KAB0267076.1"/>
    <property type="molecule type" value="Genomic_DNA"/>
</dbReference>
<dbReference type="RefSeq" id="WP_150944530.1">
    <property type="nucleotide sequence ID" value="NZ_VCMV01000014.1"/>
</dbReference>
<evidence type="ECO:0000256" key="2">
    <source>
        <dbReference type="ARBA" id="ARBA00022729"/>
    </source>
</evidence>
<feature type="chain" id="PRO_5024320847" evidence="3">
    <location>
        <begin position="25"/>
        <end position="439"/>
    </location>
</feature>
<dbReference type="AlphaFoldDB" id="A0A5N3PBE5"/>
<name>A0A5N3PBE5_9HYPH</name>
<evidence type="ECO:0000313" key="6">
    <source>
        <dbReference type="Proteomes" id="UP000325684"/>
    </source>
</evidence>
<evidence type="ECO:0000256" key="1">
    <source>
        <dbReference type="ARBA" id="ARBA00010062"/>
    </source>
</evidence>
<comment type="similarity">
    <text evidence="1">Belongs to the leucine-binding protein family.</text>
</comment>
<accession>A0A5N3PBE5</accession>
<feature type="signal peptide" evidence="3">
    <location>
        <begin position="1"/>
        <end position="24"/>
    </location>
</feature>
<dbReference type="InterPro" id="IPR028081">
    <property type="entry name" value="Leu-bd"/>
</dbReference>
<organism evidence="5 6">
    <name type="scientific">Microvirga brassicacearum</name>
    <dbReference type="NCBI Taxonomy" id="2580413"/>
    <lineage>
        <taxon>Bacteria</taxon>
        <taxon>Pseudomonadati</taxon>
        <taxon>Pseudomonadota</taxon>
        <taxon>Alphaproteobacteria</taxon>
        <taxon>Hyphomicrobiales</taxon>
        <taxon>Methylobacteriaceae</taxon>
        <taxon>Microvirga</taxon>
    </lineage>
</organism>
<protein>
    <submittedName>
        <fullName evidence="5">ABC transporter substrate-binding protein</fullName>
    </submittedName>
</protein>